<evidence type="ECO:0000256" key="3">
    <source>
        <dbReference type="ARBA" id="ARBA00022898"/>
    </source>
</evidence>
<dbReference type="InterPro" id="IPR000183">
    <property type="entry name" value="Orn/DAP/Arg_de-COase"/>
</dbReference>
<evidence type="ECO:0000256" key="4">
    <source>
        <dbReference type="ARBA" id="ARBA00023239"/>
    </source>
</evidence>
<dbReference type="KEGG" id="tat:KUM_0166"/>
<dbReference type="PANTHER" id="PTHR43727">
    <property type="entry name" value="DIAMINOPIMELATE DECARBOXYLASE"/>
    <property type="match status" value="1"/>
</dbReference>
<evidence type="ECO:0000313" key="10">
    <source>
        <dbReference type="EMBL" id="CCG18971.1"/>
    </source>
</evidence>
<comment type="function">
    <text evidence="5">Specifically catalyzes the decarboxylation of meso-diaminopimelate (meso-DAP) to L-lysine.</text>
</comment>
<dbReference type="PRINTS" id="PR01181">
    <property type="entry name" value="DAPDCRBXLASE"/>
</dbReference>
<comment type="similarity">
    <text evidence="5">Belongs to the Orn/Lys/Arg decarboxylase class-II family. LysA subfamily.</text>
</comment>
<feature type="binding site" evidence="5">
    <location>
        <position position="355"/>
    </location>
    <ligand>
        <name>substrate</name>
    </ligand>
</feature>
<evidence type="ECO:0000256" key="8">
    <source>
        <dbReference type="RuleBase" id="RU003738"/>
    </source>
</evidence>
<reference evidence="10" key="1">
    <citation type="journal article" date="2012" name="Vet. Microbiol.">
        <title>Comparative genomic analyses of the Taylorellae.</title>
        <authorList>
            <person name="Hauser H."/>
            <person name="Richter D.C."/>
            <person name="van Tonder A."/>
            <person name="Clark L."/>
            <person name="Preston A."/>
        </authorList>
    </citation>
    <scope>NUCLEOTIDE SEQUENCE</scope>
    <source>
        <strain evidence="10">14/45</strain>
    </source>
</reference>
<evidence type="ECO:0000256" key="6">
    <source>
        <dbReference type="NCBIfam" id="TIGR01048"/>
    </source>
</evidence>
<sequence>MQSPISFPHIHYKNGFLYVENLSVAETISKNYVQTPFVLYSKAALDEAWSAYGSIAKNYPNTLICYAVKANSNLAILQYFARAGSGFDIVSGGELLRCLEIGADPKKIIFSGVGKQDWEIKLALESGIKCFNVESESELERIATLGREVGIKAKVSIRVNPDIDARTHPYISTGLKENKFGIEFSRALDIFKRAATLDSLEIVGIDCHIGSQILETEPYLDAVDRVIDLIKALVQAGIELKHIDIGGGFGIRYLDEKPLDIIYLRQALDSKLREAELGDMQVIMEPGRSLVANSAILVASVIVIKKTEFKNFVILNAGMNDLIRPSLYEAFHGVLPVIERDGDTDTYDIVGPICETGDWLAKDRNLSIQEGDLIAIESVGAYGTTMASNYNSRPFLAEYMVDGSELYQIRKAQNIKDIWSLEQTL</sequence>
<evidence type="ECO:0000256" key="7">
    <source>
        <dbReference type="PIRSR" id="PIRSR600183-50"/>
    </source>
</evidence>
<feature type="domain" description="Orn/DAP/Arg decarboxylase 2 N-terminal" evidence="9">
    <location>
        <begin position="53"/>
        <end position="292"/>
    </location>
</feature>
<evidence type="ECO:0000256" key="2">
    <source>
        <dbReference type="ARBA" id="ARBA00022793"/>
    </source>
</evidence>
<dbReference type="AlphaFoldDB" id="I7J0K1"/>
<comment type="pathway">
    <text evidence="5 8">Amino-acid biosynthesis; L-lysine biosynthesis via DAP pathway; L-lysine from DL-2,6-diaminopimelate: step 1/1.</text>
</comment>
<dbReference type="GO" id="GO:0008836">
    <property type="term" value="F:diaminopimelate decarboxylase activity"/>
    <property type="evidence" value="ECO:0007669"/>
    <property type="project" value="UniProtKB-UniRule"/>
</dbReference>
<dbReference type="PANTHER" id="PTHR43727:SF2">
    <property type="entry name" value="GROUP IV DECARBOXYLASE"/>
    <property type="match status" value="1"/>
</dbReference>
<accession>I7J0K1</accession>
<evidence type="ECO:0000256" key="1">
    <source>
        <dbReference type="ARBA" id="ARBA00001933"/>
    </source>
</evidence>
<dbReference type="CDD" id="cd06828">
    <property type="entry name" value="PLPDE_III_DapDC"/>
    <property type="match status" value="1"/>
</dbReference>
<dbReference type="NCBIfam" id="TIGR01048">
    <property type="entry name" value="lysA"/>
    <property type="match status" value="1"/>
</dbReference>
<dbReference type="Gene3D" id="2.40.37.10">
    <property type="entry name" value="Lyase, Ornithine Decarboxylase, Chain A, domain 1"/>
    <property type="match status" value="1"/>
</dbReference>
<organism evidence="10">
    <name type="scientific">Taylorella asinigenitalis 14/45</name>
    <dbReference type="NCBI Taxonomy" id="1091495"/>
    <lineage>
        <taxon>Bacteria</taxon>
        <taxon>Pseudomonadati</taxon>
        <taxon>Pseudomonadota</taxon>
        <taxon>Betaproteobacteria</taxon>
        <taxon>Burkholderiales</taxon>
        <taxon>Alcaligenaceae</taxon>
        <taxon>Taylorella</taxon>
    </lineage>
</organism>
<keyword evidence="4 5" id="KW-0456">Lyase</keyword>
<dbReference type="InterPro" id="IPR002986">
    <property type="entry name" value="DAP_deCOOHase_LysA"/>
</dbReference>
<keyword evidence="3 5" id="KW-0663">Pyridoxal phosphate</keyword>
<feature type="binding site" evidence="5">
    <location>
        <position position="248"/>
    </location>
    <ligand>
        <name>pyridoxal 5'-phosphate</name>
        <dbReference type="ChEBI" id="CHEBI:597326"/>
    </ligand>
</feature>
<evidence type="ECO:0000259" key="9">
    <source>
        <dbReference type="Pfam" id="PF02784"/>
    </source>
</evidence>
<feature type="active site" description="Proton donor" evidence="7">
    <location>
        <position position="354"/>
    </location>
</feature>
<dbReference type="InterPro" id="IPR009006">
    <property type="entry name" value="Ala_racemase/Decarboxylase_C"/>
</dbReference>
<dbReference type="FunFam" id="3.20.20.10:FF:000003">
    <property type="entry name" value="Diaminopimelate decarboxylase"/>
    <property type="match status" value="1"/>
</dbReference>
<dbReference type="Pfam" id="PF02784">
    <property type="entry name" value="Orn_Arg_deC_N"/>
    <property type="match status" value="1"/>
</dbReference>
<feature type="binding site" evidence="5">
    <location>
        <position position="288"/>
    </location>
    <ligand>
        <name>substrate</name>
    </ligand>
</feature>
<feature type="binding site" evidence="5">
    <location>
        <position position="328"/>
    </location>
    <ligand>
        <name>substrate</name>
    </ligand>
</feature>
<dbReference type="SUPFAM" id="SSF50621">
    <property type="entry name" value="Alanine racemase C-terminal domain-like"/>
    <property type="match status" value="1"/>
</dbReference>
<dbReference type="InterPro" id="IPR029066">
    <property type="entry name" value="PLP-binding_barrel"/>
</dbReference>
<dbReference type="PROSITE" id="PS00879">
    <property type="entry name" value="ODR_DC_2_2"/>
    <property type="match status" value="1"/>
</dbReference>
<evidence type="ECO:0000256" key="5">
    <source>
        <dbReference type="HAMAP-Rule" id="MF_02120"/>
    </source>
</evidence>
<proteinExistence type="inferred from homology"/>
<comment type="catalytic activity">
    <reaction evidence="5 8">
        <text>meso-2,6-diaminopimelate + H(+) = L-lysine + CO2</text>
        <dbReference type="Rhea" id="RHEA:15101"/>
        <dbReference type="ChEBI" id="CHEBI:15378"/>
        <dbReference type="ChEBI" id="CHEBI:16526"/>
        <dbReference type="ChEBI" id="CHEBI:32551"/>
        <dbReference type="ChEBI" id="CHEBI:57791"/>
        <dbReference type="EC" id="4.1.1.20"/>
    </reaction>
</comment>
<feature type="modified residue" description="N6-(pyridoxal phosphate)lysine" evidence="5 7">
    <location>
        <position position="69"/>
    </location>
</feature>
<keyword evidence="5" id="KW-0028">Amino-acid biosynthesis</keyword>
<dbReference type="PRINTS" id="PR01179">
    <property type="entry name" value="ODADCRBXLASE"/>
</dbReference>
<dbReference type="GO" id="GO:0030170">
    <property type="term" value="F:pyridoxal phosphate binding"/>
    <property type="evidence" value="ECO:0007669"/>
    <property type="project" value="UniProtKB-UniRule"/>
</dbReference>
<dbReference type="HAMAP" id="MF_02120">
    <property type="entry name" value="LysA"/>
    <property type="match status" value="1"/>
</dbReference>
<comment type="subunit">
    <text evidence="5">Homodimer.</text>
</comment>
<feature type="binding site" evidence="5">
    <location>
        <position position="382"/>
    </location>
    <ligand>
        <name>pyridoxal 5'-phosphate</name>
        <dbReference type="ChEBI" id="CHEBI:597326"/>
    </ligand>
</feature>
<feature type="binding site" evidence="5">
    <location>
        <position position="324"/>
    </location>
    <ligand>
        <name>substrate</name>
    </ligand>
</feature>
<dbReference type="SUPFAM" id="SSF51419">
    <property type="entry name" value="PLP-binding barrel"/>
    <property type="match status" value="1"/>
</dbReference>
<dbReference type="HOGENOM" id="CLU_026444_0_0_4"/>
<comment type="cofactor">
    <cofactor evidence="1 5 7 8">
        <name>pyridoxal 5'-phosphate</name>
        <dbReference type="ChEBI" id="CHEBI:597326"/>
    </cofactor>
</comment>
<name>I7J0K1_9BURK</name>
<gene>
    <name evidence="5 10" type="primary">lysA</name>
    <name evidence="10" type="ORF">KUM_0166</name>
</gene>
<feature type="binding site" evidence="5">
    <location>
        <position position="382"/>
    </location>
    <ligand>
        <name>substrate</name>
    </ligand>
</feature>
<dbReference type="Gene3D" id="3.20.20.10">
    <property type="entry name" value="Alanine racemase"/>
    <property type="match status" value="1"/>
</dbReference>
<dbReference type="EMBL" id="HE681424">
    <property type="protein sequence ID" value="CCG18971.1"/>
    <property type="molecule type" value="Genomic_DNA"/>
</dbReference>
<dbReference type="GO" id="GO:0009089">
    <property type="term" value="P:lysine biosynthetic process via diaminopimelate"/>
    <property type="evidence" value="ECO:0007669"/>
    <property type="project" value="UniProtKB-UniRule"/>
</dbReference>
<dbReference type="InterPro" id="IPR022657">
    <property type="entry name" value="De-COase2_CS"/>
</dbReference>
<keyword evidence="2 5" id="KW-0210">Decarboxylase</keyword>
<dbReference type="EC" id="4.1.1.20" evidence="5 6"/>
<keyword evidence="5 8" id="KW-0457">Lysine biosynthesis</keyword>
<protein>
    <recommendedName>
        <fullName evidence="5 6">Diaminopimelate decarboxylase</fullName>
        <shortName evidence="5">DAP decarboxylase</shortName>
        <shortName evidence="5">DAPDC</shortName>
        <ecNumber evidence="5 6">4.1.1.20</ecNumber>
    </recommendedName>
</protein>
<feature type="binding site" evidence="5">
    <location>
        <begin position="285"/>
        <end position="288"/>
    </location>
    <ligand>
        <name>pyridoxal 5'-phosphate</name>
        <dbReference type="ChEBI" id="CHEBI:597326"/>
    </ligand>
</feature>
<dbReference type="InterPro" id="IPR022644">
    <property type="entry name" value="De-COase2_N"/>
</dbReference>
<dbReference type="UniPathway" id="UPA00034">
    <property type="reaction ID" value="UER00027"/>
</dbReference>